<protein>
    <recommendedName>
        <fullName evidence="2">Helicase superfamily 3 single-stranded DNA/RNA virus domain-containing protein</fullName>
    </recommendedName>
</protein>
<dbReference type="EMBL" id="OV651832">
    <property type="protein sequence ID" value="CAH1107242.1"/>
    <property type="molecule type" value="Genomic_DNA"/>
</dbReference>
<dbReference type="GO" id="GO:0003723">
    <property type="term" value="F:RNA binding"/>
    <property type="evidence" value="ECO:0007669"/>
    <property type="project" value="InterPro"/>
</dbReference>
<dbReference type="GO" id="GO:0003724">
    <property type="term" value="F:RNA helicase activity"/>
    <property type="evidence" value="ECO:0007669"/>
    <property type="project" value="InterPro"/>
</dbReference>
<name>A0A9P0GFA2_9CUCU</name>
<proteinExistence type="predicted"/>
<dbReference type="AlphaFoldDB" id="A0A9P0GFA2"/>
<dbReference type="Pfam" id="PF00910">
    <property type="entry name" value="RNA_helicase"/>
    <property type="match status" value="1"/>
</dbReference>
<dbReference type="Gene3D" id="3.40.50.300">
    <property type="entry name" value="P-loop containing nucleotide triphosphate hydrolases"/>
    <property type="match status" value="1"/>
</dbReference>
<evidence type="ECO:0000256" key="1">
    <source>
        <dbReference type="SAM" id="Phobius"/>
    </source>
</evidence>
<evidence type="ECO:0000313" key="4">
    <source>
        <dbReference type="Proteomes" id="UP001153636"/>
    </source>
</evidence>
<feature type="domain" description="Helicase superfamily 3 single-stranded DNA/RNA virus" evidence="2">
    <location>
        <begin position="226"/>
        <end position="310"/>
    </location>
</feature>
<reference evidence="3" key="1">
    <citation type="submission" date="2022-01" db="EMBL/GenBank/DDBJ databases">
        <authorList>
            <person name="King R."/>
        </authorList>
    </citation>
    <scope>NUCLEOTIDE SEQUENCE</scope>
</reference>
<keyword evidence="1" id="KW-0812">Transmembrane</keyword>
<dbReference type="Proteomes" id="UP001153636">
    <property type="component" value="Chromosome 20"/>
</dbReference>
<keyword evidence="1" id="KW-0472">Membrane</keyword>
<feature type="transmembrane region" description="Helical" evidence="1">
    <location>
        <begin position="157"/>
        <end position="181"/>
    </location>
</feature>
<evidence type="ECO:0000313" key="3">
    <source>
        <dbReference type="EMBL" id="CAH1107242.1"/>
    </source>
</evidence>
<organism evidence="3 4">
    <name type="scientific">Psylliodes chrysocephalus</name>
    <dbReference type="NCBI Taxonomy" id="3402493"/>
    <lineage>
        <taxon>Eukaryota</taxon>
        <taxon>Metazoa</taxon>
        <taxon>Ecdysozoa</taxon>
        <taxon>Arthropoda</taxon>
        <taxon>Hexapoda</taxon>
        <taxon>Insecta</taxon>
        <taxon>Pterygota</taxon>
        <taxon>Neoptera</taxon>
        <taxon>Endopterygota</taxon>
        <taxon>Coleoptera</taxon>
        <taxon>Polyphaga</taxon>
        <taxon>Cucujiformia</taxon>
        <taxon>Chrysomeloidea</taxon>
        <taxon>Chrysomelidae</taxon>
        <taxon>Galerucinae</taxon>
        <taxon>Alticini</taxon>
        <taxon>Psylliodes</taxon>
    </lineage>
</organism>
<keyword evidence="4" id="KW-1185">Reference proteome</keyword>
<dbReference type="InterPro" id="IPR000605">
    <property type="entry name" value="Helicase_SF3_ssDNA/RNA_vir"/>
</dbReference>
<evidence type="ECO:0000259" key="2">
    <source>
        <dbReference type="Pfam" id="PF00910"/>
    </source>
</evidence>
<dbReference type="InterPro" id="IPR027417">
    <property type="entry name" value="P-loop_NTPase"/>
</dbReference>
<sequence length="409" mass="47689">MYGIKNKINRSNSESDLNITNFDNLSVSSPRDSSIEFSKNLFSPIVRRVYIEEIISTDKNHFSKMSRSYSELLSDGPCSPKLIRIKKDFRSEGTPMEIDTSYEERFPKMVGAEYMNKSLKKSVMLESNRSETQIPQEIKARVIHINPVKKEETKIKLWWLLIPVIPIILSCLFNNYSYIFVNSDIQVENIKNDLMKNVHGHKPLVESIVYILENRQNWEDMNKLLVFVGSQGVGKTFTANLFKKHFSSNLVHDIYGSQLYYETEKQRILDGIKSCCLNLIIIDDLNQNDNDELYDFIHVLPKNSFILVIAIYNIHYSDNNMNTILNQENIVRIRDSFDVSGIKNYELLVFEDFTQEQIKDWLKKQIESKNVSLDLEDEILQNVLDAHNVEHGLKGLHSKLVMELEKYRN</sequence>
<keyword evidence="1" id="KW-1133">Transmembrane helix</keyword>
<accession>A0A9P0GFA2</accession>
<dbReference type="SUPFAM" id="SSF52540">
    <property type="entry name" value="P-loop containing nucleoside triphosphate hydrolases"/>
    <property type="match status" value="1"/>
</dbReference>
<gene>
    <name evidence="3" type="ORF">PSYICH_LOCUS7880</name>
</gene>
<dbReference type="OrthoDB" id="8191652at2759"/>